<reference evidence="1" key="2">
    <citation type="submission" date="2021-10" db="EMBL/GenBank/DDBJ databases">
        <title>Phylogenomics reveals ancestral predisposition of the termite-cultivated fungus Termitomyces towards a domesticated lifestyle.</title>
        <authorList>
            <person name="Auxier B."/>
            <person name="Grum-Grzhimaylo A."/>
            <person name="Cardenas M.E."/>
            <person name="Lodge J.D."/>
            <person name="Laessoe T."/>
            <person name="Pedersen O."/>
            <person name="Smith M.E."/>
            <person name="Kuyper T.W."/>
            <person name="Franco-Molano E.A."/>
            <person name="Baroni T.J."/>
            <person name="Aanen D.K."/>
        </authorList>
    </citation>
    <scope>NUCLEOTIDE SEQUENCE</scope>
    <source>
        <strain evidence="1">D49</strain>
    </source>
</reference>
<reference evidence="1" key="1">
    <citation type="submission" date="2021-02" db="EMBL/GenBank/DDBJ databases">
        <authorList>
            <person name="Nieuwenhuis M."/>
            <person name="Van De Peppel L.J.J."/>
        </authorList>
    </citation>
    <scope>NUCLEOTIDE SEQUENCE</scope>
    <source>
        <strain evidence="1">D49</strain>
    </source>
</reference>
<proteinExistence type="predicted"/>
<accession>A0A9P7GJ01</accession>
<keyword evidence="2" id="KW-1185">Reference proteome</keyword>
<sequence length="60" mass="6863">MKSIASPLFVEAMRPSGPFIQKSYTVGKRLSGTPELFFEQWQNNAGTIFRQDFDFGLTHH</sequence>
<feature type="non-terminal residue" evidence="1">
    <location>
        <position position="60"/>
    </location>
</feature>
<evidence type="ECO:0000313" key="2">
    <source>
        <dbReference type="Proteomes" id="UP000717328"/>
    </source>
</evidence>
<dbReference type="EMBL" id="JABCKI010001947">
    <property type="protein sequence ID" value="KAG5647932.1"/>
    <property type="molecule type" value="Genomic_DNA"/>
</dbReference>
<dbReference type="AlphaFoldDB" id="A0A9P7GJ01"/>
<comment type="caution">
    <text evidence="1">The sequence shown here is derived from an EMBL/GenBank/DDBJ whole genome shotgun (WGS) entry which is preliminary data.</text>
</comment>
<name>A0A9P7GJ01_9AGAR</name>
<dbReference type="OrthoDB" id="3237250at2759"/>
<gene>
    <name evidence="1" type="ORF">H0H81_007308</name>
</gene>
<organism evidence="1 2">
    <name type="scientific">Sphagnurus paluster</name>
    <dbReference type="NCBI Taxonomy" id="117069"/>
    <lineage>
        <taxon>Eukaryota</taxon>
        <taxon>Fungi</taxon>
        <taxon>Dikarya</taxon>
        <taxon>Basidiomycota</taxon>
        <taxon>Agaricomycotina</taxon>
        <taxon>Agaricomycetes</taxon>
        <taxon>Agaricomycetidae</taxon>
        <taxon>Agaricales</taxon>
        <taxon>Tricholomatineae</taxon>
        <taxon>Lyophyllaceae</taxon>
        <taxon>Sphagnurus</taxon>
    </lineage>
</organism>
<evidence type="ECO:0000313" key="1">
    <source>
        <dbReference type="EMBL" id="KAG5647932.1"/>
    </source>
</evidence>
<protein>
    <submittedName>
        <fullName evidence="1">Uncharacterized protein</fullName>
    </submittedName>
</protein>
<dbReference type="Proteomes" id="UP000717328">
    <property type="component" value="Unassembled WGS sequence"/>
</dbReference>